<evidence type="ECO:0000256" key="3">
    <source>
        <dbReference type="ARBA" id="ARBA00022448"/>
    </source>
</evidence>
<evidence type="ECO:0000256" key="8">
    <source>
        <dbReference type="ARBA" id="ARBA00023136"/>
    </source>
</evidence>
<sequence length="476" mass="54367">MKQNVQLSKKKIAFWFVGLLVAYMLIATALYFLMGQQLYYRPSDGEFSLEQEFNCVQAPYEQRDVLYQRFTTTVQRVQKICLGWKSAQLTQTATVTMTLSRADNGQVLAQQQTTLGNGNFVSQIDFDQPLQEANTQLLLTVQCDGWTPLYRVAPHEGFFLSDGITETNVALNLSVQGQDFVWLGANYWWIVLAGFAVVAAGLVVAVVRYRRNGTNFVMNCFADMTKYRFLINQLVARDFKTKYKRSVLGVLWSFLNPLLTTFVLYFVFSNVFRSSGQIENYTAYLVIGVTMFNYFTECCNMCLTSIVGNSHMITKVFVPKYIYPLTRTVSSSINFALALIPLFLIVFINGLFPTVSWILILFAFVCMAIFCYGLGLLLASAMVFFRDTQFLWGVVCMLWMYITPVFYPADIIPVQFSWVQTANPLFHFIDFVRTCIMQGVSPDPSRFVWCLASAIIMLLVGGFVFRKTQNNFVMYI</sequence>
<feature type="transmembrane region" description="Helical" evidence="9">
    <location>
        <begin position="187"/>
        <end position="209"/>
    </location>
</feature>
<dbReference type="GO" id="GO:0043190">
    <property type="term" value="C:ATP-binding cassette (ABC) transporter complex"/>
    <property type="evidence" value="ECO:0007669"/>
    <property type="project" value="InterPro"/>
</dbReference>
<evidence type="ECO:0000256" key="5">
    <source>
        <dbReference type="ARBA" id="ARBA00022519"/>
    </source>
</evidence>
<name>A0A9D1J850_9BACT</name>
<comment type="caution">
    <text evidence="11">The sequence shown here is derived from an EMBL/GenBank/DDBJ whole genome shotgun (WGS) entry which is preliminary data.</text>
</comment>
<proteinExistence type="inferred from homology"/>
<feature type="domain" description="ABC transmembrane type-2" evidence="10">
    <location>
        <begin position="248"/>
        <end position="468"/>
    </location>
</feature>
<evidence type="ECO:0000256" key="2">
    <source>
        <dbReference type="ARBA" id="ARBA00007783"/>
    </source>
</evidence>
<feature type="transmembrane region" description="Helical" evidence="9">
    <location>
        <begin position="354"/>
        <end position="378"/>
    </location>
</feature>
<dbReference type="PRINTS" id="PR00164">
    <property type="entry name" value="ABC2TRNSPORT"/>
</dbReference>
<dbReference type="Pfam" id="PF01061">
    <property type="entry name" value="ABC2_membrane"/>
    <property type="match status" value="1"/>
</dbReference>
<accession>A0A9D1J850</accession>
<dbReference type="Proteomes" id="UP000824200">
    <property type="component" value="Unassembled WGS sequence"/>
</dbReference>
<comment type="similarity">
    <text evidence="2 9">Belongs to the ABC-2 integral membrane protein family.</text>
</comment>
<dbReference type="InterPro" id="IPR000412">
    <property type="entry name" value="ABC_2_transport"/>
</dbReference>
<evidence type="ECO:0000256" key="1">
    <source>
        <dbReference type="ARBA" id="ARBA00004429"/>
    </source>
</evidence>
<feature type="transmembrane region" description="Helical" evidence="9">
    <location>
        <begin position="390"/>
        <end position="409"/>
    </location>
</feature>
<dbReference type="AlphaFoldDB" id="A0A9D1J850"/>
<dbReference type="PANTHER" id="PTHR30413:SF8">
    <property type="entry name" value="TRANSPORT PERMEASE PROTEIN"/>
    <property type="match status" value="1"/>
</dbReference>
<evidence type="ECO:0000256" key="6">
    <source>
        <dbReference type="ARBA" id="ARBA00022692"/>
    </source>
</evidence>
<evidence type="ECO:0000313" key="12">
    <source>
        <dbReference type="Proteomes" id="UP000824200"/>
    </source>
</evidence>
<evidence type="ECO:0000256" key="4">
    <source>
        <dbReference type="ARBA" id="ARBA00022475"/>
    </source>
</evidence>
<dbReference type="EMBL" id="DVHL01000011">
    <property type="protein sequence ID" value="HIR65512.1"/>
    <property type="molecule type" value="Genomic_DNA"/>
</dbReference>
<evidence type="ECO:0000256" key="9">
    <source>
        <dbReference type="RuleBase" id="RU361157"/>
    </source>
</evidence>
<dbReference type="GO" id="GO:0140359">
    <property type="term" value="F:ABC-type transporter activity"/>
    <property type="evidence" value="ECO:0007669"/>
    <property type="project" value="InterPro"/>
</dbReference>
<comment type="subcellular location">
    <subcellularLocation>
        <location evidence="1">Cell inner membrane</location>
        <topology evidence="1">Multi-pass membrane protein</topology>
    </subcellularLocation>
    <subcellularLocation>
        <location evidence="9">Cell membrane</location>
        <topology evidence="9">Multi-pass membrane protein</topology>
    </subcellularLocation>
</comment>
<dbReference type="GO" id="GO:0015920">
    <property type="term" value="P:lipopolysaccharide transport"/>
    <property type="evidence" value="ECO:0007669"/>
    <property type="project" value="TreeGrafter"/>
</dbReference>
<reference evidence="11" key="2">
    <citation type="journal article" date="2021" name="PeerJ">
        <title>Extensive microbial diversity within the chicken gut microbiome revealed by metagenomics and culture.</title>
        <authorList>
            <person name="Gilroy R."/>
            <person name="Ravi A."/>
            <person name="Getino M."/>
            <person name="Pursley I."/>
            <person name="Horton D.L."/>
            <person name="Alikhan N.F."/>
            <person name="Baker D."/>
            <person name="Gharbi K."/>
            <person name="Hall N."/>
            <person name="Watson M."/>
            <person name="Adriaenssens E.M."/>
            <person name="Foster-Nyarko E."/>
            <person name="Jarju S."/>
            <person name="Secka A."/>
            <person name="Antonio M."/>
            <person name="Oren A."/>
            <person name="Chaudhuri R.R."/>
            <person name="La Ragione R."/>
            <person name="Hildebrand F."/>
            <person name="Pallen M.J."/>
        </authorList>
    </citation>
    <scope>NUCLEOTIDE SEQUENCE</scope>
    <source>
        <strain evidence="11">CHK121-14286</strain>
    </source>
</reference>
<feature type="transmembrane region" description="Helical" evidence="9">
    <location>
        <begin position="446"/>
        <end position="465"/>
    </location>
</feature>
<keyword evidence="8 9" id="KW-0472">Membrane</keyword>
<feature type="transmembrane region" description="Helical" evidence="9">
    <location>
        <begin position="12"/>
        <end position="34"/>
    </location>
</feature>
<evidence type="ECO:0000259" key="10">
    <source>
        <dbReference type="PROSITE" id="PS51012"/>
    </source>
</evidence>
<keyword evidence="7 9" id="KW-1133">Transmembrane helix</keyword>
<reference evidence="11" key="1">
    <citation type="submission" date="2020-10" db="EMBL/GenBank/DDBJ databases">
        <authorList>
            <person name="Gilroy R."/>
        </authorList>
    </citation>
    <scope>NUCLEOTIDE SEQUENCE</scope>
    <source>
        <strain evidence="11">CHK121-14286</strain>
    </source>
</reference>
<gene>
    <name evidence="11" type="ORF">IAC95_01280</name>
</gene>
<keyword evidence="3 9" id="KW-0813">Transport</keyword>
<dbReference type="InterPro" id="IPR013525">
    <property type="entry name" value="ABC2_TM"/>
</dbReference>
<dbReference type="InterPro" id="IPR047817">
    <property type="entry name" value="ABC2_TM_bact-type"/>
</dbReference>
<dbReference type="PROSITE" id="PS51012">
    <property type="entry name" value="ABC_TM2"/>
    <property type="match status" value="1"/>
</dbReference>
<evidence type="ECO:0000313" key="11">
    <source>
        <dbReference type="EMBL" id="HIR65512.1"/>
    </source>
</evidence>
<feature type="transmembrane region" description="Helical" evidence="9">
    <location>
        <begin position="328"/>
        <end position="348"/>
    </location>
</feature>
<keyword evidence="4 9" id="KW-1003">Cell membrane</keyword>
<evidence type="ECO:0000256" key="7">
    <source>
        <dbReference type="ARBA" id="ARBA00022989"/>
    </source>
</evidence>
<protein>
    <recommendedName>
        <fullName evidence="9">Transport permease protein</fullName>
    </recommendedName>
</protein>
<keyword evidence="5" id="KW-0997">Cell inner membrane</keyword>
<feature type="transmembrane region" description="Helical" evidence="9">
    <location>
        <begin position="247"/>
        <end position="268"/>
    </location>
</feature>
<keyword evidence="6 9" id="KW-0812">Transmembrane</keyword>
<dbReference type="PANTHER" id="PTHR30413">
    <property type="entry name" value="INNER MEMBRANE TRANSPORT PERMEASE"/>
    <property type="match status" value="1"/>
</dbReference>
<feature type="transmembrane region" description="Helical" evidence="9">
    <location>
        <begin position="283"/>
        <end position="307"/>
    </location>
</feature>
<organism evidence="11 12">
    <name type="scientific">Candidatus Fimimonas gallinarum</name>
    <dbReference type="NCBI Taxonomy" id="2840821"/>
    <lineage>
        <taxon>Bacteria</taxon>
        <taxon>Pseudomonadati</taxon>
        <taxon>Myxococcota</taxon>
        <taxon>Myxococcia</taxon>
        <taxon>Myxococcales</taxon>
        <taxon>Cystobacterineae</taxon>
        <taxon>Myxococcaceae</taxon>
        <taxon>Myxococcaceae incertae sedis</taxon>
        <taxon>Candidatus Fimimonas</taxon>
    </lineage>
</organism>